<evidence type="ECO:0000313" key="3">
    <source>
        <dbReference type="Proteomes" id="UP001158049"/>
    </source>
</evidence>
<evidence type="ECO:0000313" key="2">
    <source>
        <dbReference type="EMBL" id="SMP74719.1"/>
    </source>
</evidence>
<feature type="compositionally biased region" description="Pro residues" evidence="1">
    <location>
        <begin position="40"/>
        <end position="51"/>
    </location>
</feature>
<feature type="region of interest" description="Disordered" evidence="1">
    <location>
        <begin position="1"/>
        <end position="59"/>
    </location>
</feature>
<keyword evidence="3" id="KW-1185">Reference proteome</keyword>
<organism evidence="2 3">
    <name type="scientific">Noviherbaspirillum suwonense</name>
    <dbReference type="NCBI Taxonomy" id="1224511"/>
    <lineage>
        <taxon>Bacteria</taxon>
        <taxon>Pseudomonadati</taxon>
        <taxon>Pseudomonadota</taxon>
        <taxon>Betaproteobacteria</taxon>
        <taxon>Burkholderiales</taxon>
        <taxon>Oxalobacteraceae</taxon>
        <taxon>Noviherbaspirillum</taxon>
    </lineage>
</organism>
<accession>A0ABY1QM11</accession>
<sequence length="59" mass="6464">MTSLKLHRTPDDPIIPEGIPIPGPRPGRSDHPPVTEPDRPPPPPAREPPAPARRDQLAR</sequence>
<proteinExistence type="predicted"/>
<name>A0ABY1QM11_9BURK</name>
<gene>
    <name evidence="2" type="ORF">SAMN06295970_12174</name>
</gene>
<protein>
    <submittedName>
        <fullName evidence="2">Uncharacterized protein</fullName>
    </submittedName>
</protein>
<comment type="caution">
    <text evidence="2">The sequence shown here is derived from an EMBL/GenBank/DDBJ whole genome shotgun (WGS) entry which is preliminary data.</text>
</comment>
<dbReference type="Proteomes" id="UP001158049">
    <property type="component" value="Unassembled WGS sequence"/>
</dbReference>
<dbReference type="EMBL" id="FXUL01000021">
    <property type="protein sequence ID" value="SMP74719.1"/>
    <property type="molecule type" value="Genomic_DNA"/>
</dbReference>
<feature type="compositionally biased region" description="Basic and acidic residues" evidence="1">
    <location>
        <begin position="27"/>
        <end position="39"/>
    </location>
</feature>
<reference evidence="2 3" key="1">
    <citation type="submission" date="2017-05" db="EMBL/GenBank/DDBJ databases">
        <authorList>
            <person name="Varghese N."/>
            <person name="Submissions S."/>
        </authorList>
    </citation>
    <scope>NUCLEOTIDE SEQUENCE [LARGE SCALE GENOMIC DNA]</scope>
    <source>
        <strain evidence="2 3">DSM 26001</strain>
    </source>
</reference>
<evidence type="ECO:0000256" key="1">
    <source>
        <dbReference type="SAM" id="MobiDB-lite"/>
    </source>
</evidence>